<gene>
    <name evidence="2" type="ORF">Scaly_0891400</name>
</gene>
<dbReference type="EMBL" id="JACGWM010000005">
    <property type="protein sequence ID" value="KAL0372098.1"/>
    <property type="molecule type" value="Genomic_DNA"/>
</dbReference>
<reference evidence="2" key="2">
    <citation type="journal article" date="2024" name="Plant">
        <title>Genomic evolution and insights into agronomic trait innovations of Sesamum species.</title>
        <authorList>
            <person name="Miao H."/>
            <person name="Wang L."/>
            <person name="Qu L."/>
            <person name="Liu H."/>
            <person name="Sun Y."/>
            <person name="Le M."/>
            <person name="Wang Q."/>
            <person name="Wei S."/>
            <person name="Zheng Y."/>
            <person name="Lin W."/>
            <person name="Duan Y."/>
            <person name="Cao H."/>
            <person name="Xiong S."/>
            <person name="Wang X."/>
            <person name="Wei L."/>
            <person name="Li C."/>
            <person name="Ma Q."/>
            <person name="Ju M."/>
            <person name="Zhao R."/>
            <person name="Li G."/>
            <person name="Mu C."/>
            <person name="Tian Q."/>
            <person name="Mei H."/>
            <person name="Zhang T."/>
            <person name="Gao T."/>
            <person name="Zhang H."/>
        </authorList>
    </citation>
    <scope>NUCLEOTIDE SEQUENCE</scope>
    <source>
        <strain evidence="2">KEN8</strain>
    </source>
</reference>
<dbReference type="PANTHER" id="PTHR10775">
    <property type="entry name" value="OS08G0208400 PROTEIN"/>
    <property type="match status" value="1"/>
</dbReference>
<dbReference type="AlphaFoldDB" id="A0AAW2QXH3"/>
<dbReference type="Pfam" id="PF02992">
    <property type="entry name" value="Transposase_21"/>
    <property type="match status" value="1"/>
</dbReference>
<dbReference type="InterPro" id="IPR004242">
    <property type="entry name" value="Transposase_21"/>
</dbReference>
<organism evidence="2">
    <name type="scientific">Sesamum calycinum</name>
    <dbReference type="NCBI Taxonomy" id="2727403"/>
    <lineage>
        <taxon>Eukaryota</taxon>
        <taxon>Viridiplantae</taxon>
        <taxon>Streptophyta</taxon>
        <taxon>Embryophyta</taxon>
        <taxon>Tracheophyta</taxon>
        <taxon>Spermatophyta</taxon>
        <taxon>Magnoliopsida</taxon>
        <taxon>eudicotyledons</taxon>
        <taxon>Gunneridae</taxon>
        <taxon>Pentapetalae</taxon>
        <taxon>asterids</taxon>
        <taxon>lamiids</taxon>
        <taxon>Lamiales</taxon>
        <taxon>Pedaliaceae</taxon>
        <taxon>Sesamum</taxon>
    </lineage>
</organism>
<name>A0AAW2QXH3_9LAMI</name>
<evidence type="ECO:0000259" key="1">
    <source>
        <dbReference type="Pfam" id="PF13960"/>
    </source>
</evidence>
<feature type="domain" description="DUF4218" evidence="1">
    <location>
        <begin position="389"/>
        <end position="452"/>
    </location>
</feature>
<evidence type="ECO:0000313" key="2">
    <source>
        <dbReference type="EMBL" id="KAL0372098.1"/>
    </source>
</evidence>
<protein>
    <recommendedName>
        <fullName evidence="1">DUF4218 domain-containing protein</fullName>
    </recommendedName>
</protein>
<dbReference type="Pfam" id="PF13960">
    <property type="entry name" value="DUF4218"/>
    <property type="match status" value="1"/>
</dbReference>
<sequence>MLFWKDDKHLEFCKFCGHARYKPVKGQKPRRKRSAYATLRYLPITPRLQRLYASNTTAEYMSWHATHETENGVMCHPSDAEAWKYFDDTHPDFAIEPRNVRLGLCADGFAPNGQYGKSYSCWPVIITPYNLPPGMCMKPKYMFLSLIIPGPANPKRLIDVYLQPLIEELVQLWQVGHPYRRNKRAFTKGRVEKNEAPPRSNGEEVWHSVRYFKSAIEDPVSYPPGYGIEHKWTKRSIFWDLPSTNMIRHNLDVMHIEKNVFDNIFNTVMNIKGKTKDNLNARKDVEIICDRPEIAISGDRLGKMTKAVYTLDRDQKRKILEWIKVLRFPDGYTSNLGRCIDLNELKLHGMKSHDCHVFMERLIPTAFREMLSEFVWNALTEVSLLFQAISSATLDINKVKELEESVAIIVCNLEKIFPPAFFDSMEHLLVHLPYEARVGGPVQYRWMYPFECVDKVNEMNVLMK</sequence>
<dbReference type="PANTHER" id="PTHR10775:SF182">
    <property type="entry name" value="TRANSPOSON, EN_SPM-LIKE, TRANSPOSASE-ASSOCIATED DOMAIN PROTEIN-RELATED"/>
    <property type="match status" value="1"/>
</dbReference>
<proteinExistence type="predicted"/>
<comment type="caution">
    <text evidence="2">The sequence shown here is derived from an EMBL/GenBank/DDBJ whole genome shotgun (WGS) entry which is preliminary data.</text>
</comment>
<dbReference type="InterPro" id="IPR025452">
    <property type="entry name" value="DUF4218"/>
</dbReference>
<accession>A0AAW2QXH3</accession>
<reference evidence="2" key="1">
    <citation type="submission" date="2020-06" db="EMBL/GenBank/DDBJ databases">
        <authorList>
            <person name="Li T."/>
            <person name="Hu X."/>
            <person name="Zhang T."/>
            <person name="Song X."/>
            <person name="Zhang H."/>
            <person name="Dai N."/>
            <person name="Sheng W."/>
            <person name="Hou X."/>
            <person name="Wei L."/>
        </authorList>
    </citation>
    <scope>NUCLEOTIDE SEQUENCE</scope>
    <source>
        <strain evidence="2">KEN8</strain>
        <tissue evidence="2">Leaf</tissue>
    </source>
</reference>